<keyword evidence="1" id="KW-0472">Membrane</keyword>
<keyword evidence="1" id="KW-0812">Transmembrane</keyword>
<feature type="transmembrane region" description="Helical" evidence="1">
    <location>
        <begin position="52"/>
        <end position="70"/>
    </location>
</feature>
<dbReference type="EMBL" id="AHHD01000163">
    <property type="protein sequence ID" value="EKG19525.1"/>
    <property type="molecule type" value="Genomic_DNA"/>
</dbReference>
<accession>K2SS75</accession>
<keyword evidence="1" id="KW-1133">Transmembrane helix</keyword>
<evidence type="ECO:0000313" key="2">
    <source>
        <dbReference type="EMBL" id="EKG19525.1"/>
    </source>
</evidence>
<reference evidence="2 3" key="1">
    <citation type="journal article" date="2012" name="BMC Genomics">
        <title>Tools to kill: Genome of one of the most destructive plant pathogenic fungi Macrophomina phaseolina.</title>
        <authorList>
            <person name="Islam M.S."/>
            <person name="Haque M.S."/>
            <person name="Islam M.M."/>
            <person name="Emdad E.M."/>
            <person name="Halim A."/>
            <person name="Hossen Q.M.M."/>
            <person name="Hossain M.Z."/>
            <person name="Ahmed B."/>
            <person name="Rahim S."/>
            <person name="Rahman M.S."/>
            <person name="Alam M.M."/>
            <person name="Hou S."/>
            <person name="Wan X."/>
            <person name="Saito J.A."/>
            <person name="Alam M."/>
        </authorList>
    </citation>
    <scope>NUCLEOTIDE SEQUENCE [LARGE SCALE GENOMIC DNA]</scope>
    <source>
        <strain evidence="2 3">MS6</strain>
    </source>
</reference>
<dbReference type="VEuPathDB" id="FungiDB:MPH_03389"/>
<protein>
    <submittedName>
        <fullName evidence="2">Uncharacterized protein</fullName>
    </submittedName>
</protein>
<dbReference type="InParanoid" id="K2SS75"/>
<feature type="transmembrane region" description="Helical" evidence="1">
    <location>
        <begin position="7"/>
        <end position="26"/>
    </location>
</feature>
<gene>
    <name evidence="2" type="ORF">MPH_03389</name>
</gene>
<proteinExistence type="predicted"/>
<dbReference type="AlphaFoldDB" id="K2SS75"/>
<evidence type="ECO:0000256" key="1">
    <source>
        <dbReference type="SAM" id="Phobius"/>
    </source>
</evidence>
<dbReference type="Proteomes" id="UP000007129">
    <property type="component" value="Unassembled WGS sequence"/>
</dbReference>
<name>K2SS75_MACPH</name>
<dbReference type="HOGENOM" id="CLU_1261724_0_0_1"/>
<evidence type="ECO:0000313" key="3">
    <source>
        <dbReference type="Proteomes" id="UP000007129"/>
    </source>
</evidence>
<comment type="caution">
    <text evidence="2">The sequence shown here is derived from an EMBL/GenBank/DDBJ whole genome shotgun (WGS) entry which is preliminary data.</text>
</comment>
<sequence>MRNGPGCLMFFCKLFVVLSHILFGGIHTTLTSHHLPDSLQHTLVSTSTESEFALLGAIPPFVTAILLILIREPGSFSGARPFFIPGARKRKQLAYGKALAYTTPSNFLLYKIPLSKTFFSFFLFPKSGRGGGIKKSRDTREAEWVVGNEEQSLGTKREDTVWRITRRCSSVVGRVDCSLRHFHLSHWLDKKKTSLLLVWSFSSFPSDRLFIMRVFSSLV</sequence>
<organism evidence="2 3">
    <name type="scientific">Macrophomina phaseolina (strain MS6)</name>
    <name type="common">Charcoal rot fungus</name>
    <dbReference type="NCBI Taxonomy" id="1126212"/>
    <lineage>
        <taxon>Eukaryota</taxon>
        <taxon>Fungi</taxon>
        <taxon>Dikarya</taxon>
        <taxon>Ascomycota</taxon>
        <taxon>Pezizomycotina</taxon>
        <taxon>Dothideomycetes</taxon>
        <taxon>Dothideomycetes incertae sedis</taxon>
        <taxon>Botryosphaeriales</taxon>
        <taxon>Botryosphaeriaceae</taxon>
        <taxon>Macrophomina</taxon>
    </lineage>
</organism>